<proteinExistence type="predicted"/>
<dbReference type="EMBL" id="BMKN01000003">
    <property type="protein sequence ID" value="GGE62825.1"/>
    <property type="molecule type" value="Genomic_DNA"/>
</dbReference>
<gene>
    <name evidence="2" type="ORF">GCM10011517_33190</name>
</gene>
<comment type="caution">
    <text evidence="2">The sequence shown here is derived from an EMBL/GenBank/DDBJ whole genome shotgun (WGS) entry which is preliminary data.</text>
</comment>
<reference evidence="2" key="2">
    <citation type="submission" date="2020-09" db="EMBL/GenBank/DDBJ databases">
        <authorList>
            <person name="Sun Q."/>
            <person name="Zhou Y."/>
        </authorList>
    </citation>
    <scope>NUCLEOTIDE SEQUENCE</scope>
    <source>
        <strain evidence="2">CGMCC 1.16012</strain>
    </source>
</reference>
<dbReference type="Proteomes" id="UP000606730">
    <property type="component" value="Unassembled WGS sequence"/>
</dbReference>
<organism evidence="2 3">
    <name type="scientific">Actibacterium pelagium</name>
    <dbReference type="NCBI Taxonomy" id="2029103"/>
    <lineage>
        <taxon>Bacteria</taxon>
        <taxon>Pseudomonadati</taxon>
        <taxon>Pseudomonadota</taxon>
        <taxon>Alphaproteobacteria</taxon>
        <taxon>Rhodobacterales</taxon>
        <taxon>Roseobacteraceae</taxon>
        <taxon>Actibacterium</taxon>
    </lineage>
</organism>
<keyword evidence="3" id="KW-1185">Reference proteome</keyword>
<accession>A0A917EMF8</accession>
<name>A0A917EMF8_9RHOB</name>
<evidence type="ECO:0000256" key="1">
    <source>
        <dbReference type="SAM" id="Phobius"/>
    </source>
</evidence>
<keyword evidence="1" id="KW-0472">Membrane</keyword>
<keyword evidence="1" id="KW-0812">Transmembrane</keyword>
<dbReference type="AlphaFoldDB" id="A0A917EMF8"/>
<evidence type="ECO:0000313" key="2">
    <source>
        <dbReference type="EMBL" id="GGE62825.1"/>
    </source>
</evidence>
<evidence type="ECO:0000313" key="3">
    <source>
        <dbReference type="Proteomes" id="UP000606730"/>
    </source>
</evidence>
<protein>
    <submittedName>
        <fullName evidence="2">Uncharacterized protein</fullName>
    </submittedName>
</protein>
<feature type="transmembrane region" description="Helical" evidence="1">
    <location>
        <begin position="87"/>
        <end position="108"/>
    </location>
</feature>
<sequence>MEIVMKNTVALNGQSHPFGLVEIEIEKIWKSYNHKRAWQMIEKSITDMDSKIDGTSGRSYKPLYEKPEISLEIDGFEPFWREAMEKAFWLFLYGLTVVLGAMSVLLIADMI</sequence>
<reference evidence="2" key="1">
    <citation type="journal article" date="2014" name="Int. J. Syst. Evol. Microbiol.">
        <title>Complete genome sequence of Corynebacterium casei LMG S-19264T (=DSM 44701T), isolated from a smear-ripened cheese.</title>
        <authorList>
            <consortium name="US DOE Joint Genome Institute (JGI-PGF)"/>
            <person name="Walter F."/>
            <person name="Albersmeier A."/>
            <person name="Kalinowski J."/>
            <person name="Ruckert C."/>
        </authorList>
    </citation>
    <scope>NUCLEOTIDE SEQUENCE</scope>
    <source>
        <strain evidence="2">CGMCC 1.16012</strain>
    </source>
</reference>
<keyword evidence="1" id="KW-1133">Transmembrane helix</keyword>